<dbReference type="AlphaFoldDB" id="A0AAE0XRX7"/>
<dbReference type="EMBL" id="JAWDGP010007777">
    <property type="protein sequence ID" value="KAK3705049.1"/>
    <property type="molecule type" value="Genomic_DNA"/>
</dbReference>
<gene>
    <name evidence="8" type="ORF">RRG08_006955</name>
</gene>
<comment type="subcellular location">
    <subcellularLocation>
        <location evidence="1">Membrane</location>
    </subcellularLocation>
</comment>
<evidence type="ECO:0000256" key="5">
    <source>
        <dbReference type="ARBA" id="ARBA00023136"/>
    </source>
</evidence>
<evidence type="ECO:0000256" key="2">
    <source>
        <dbReference type="ARBA" id="ARBA00006843"/>
    </source>
</evidence>
<dbReference type="PANTHER" id="PTHR14948:SF25">
    <property type="entry name" value="DUF4190 DOMAIN-CONTAINING PROTEIN"/>
    <property type="match status" value="1"/>
</dbReference>
<accession>A0AAE0XRX7</accession>
<reference evidence="8" key="1">
    <citation type="journal article" date="2023" name="G3 (Bethesda)">
        <title>A reference genome for the long-term kleptoplast-retaining sea slug Elysia crispata morphotype clarki.</title>
        <authorList>
            <person name="Eastman K.E."/>
            <person name="Pendleton A.L."/>
            <person name="Shaikh M.A."/>
            <person name="Suttiyut T."/>
            <person name="Ogas R."/>
            <person name="Tomko P."/>
            <person name="Gavelis G."/>
            <person name="Widhalm J.R."/>
            <person name="Wisecaver J.H."/>
        </authorList>
    </citation>
    <scope>NUCLEOTIDE SEQUENCE</scope>
    <source>
        <strain evidence="8">ECLA1</strain>
    </source>
</reference>
<dbReference type="GO" id="GO:0016020">
    <property type="term" value="C:membrane"/>
    <property type="evidence" value="ECO:0007669"/>
    <property type="project" value="UniProtKB-SubCell"/>
</dbReference>
<evidence type="ECO:0000256" key="7">
    <source>
        <dbReference type="SAM" id="Phobius"/>
    </source>
</evidence>
<evidence type="ECO:0000313" key="9">
    <source>
        <dbReference type="Proteomes" id="UP001283361"/>
    </source>
</evidence>
<dbReference type="Pfam" id="PF04505">
    <property type="entry name" value="CD225"/>
    <property type="match status" value="1"/>
</dbReference>
<keyword evidence="4 7" id="KW-1133">Transmembrane helix</keyword>
<dbReference type="InterPro" id="IPR051423">
    <property type="entry name" value="CD225/Dispanin"/>
</dbReference>
<evidence type="ECO:0000256" key="3">
    <source>
        <dbReference type="ARBA" id="ARBA00022692"/>
    </source>
</evidence>
<dbReference type="Proteomes" id="UP001283361">
    <property type="component" value="Unassembled WGS sequence"/>
</dbReference>
<evidence type="ECO:0000313" key="8">
    <source>
        <dbReference type="EMBL" id="KAK3705049.1"/>
    </source>
</evidence>
<keyword evidence="5 7" id="KW-0472">Membrane</keyword>
<organism evidence="8 9">
    <name type="scientific">Elysia crispata</name>
    <name type="common">lettuce slug</name>
    <dbReference type="NCBI Taxonomy" id="231223"/>
    <lineage>
        <taxon>Eukaryota</taxon>
        <taxon>Metazoa</taxon>
        <taxon>Spiralia</taxon>
        <taxon>Lophotrochozoa</taxon>
        <taxon>Mollusca</taxon>
        <taxon>Gastropoda</taxon>
        <taxon>Heterobranchia</taxon>
        <taxon>Euthyneura</taxon>
        <taxon>Panpulmonata</taxon>
        <taxon>Sacoglossa</taxon>
        <taxon>Placobranchoidea</taxon>
        <taxon>Plakobranchidae</taxon>
        <taxon>Elysia</taxon>
    </lineage>
</organism>
<proteinExistence type="inferred from homology"/>
<keyword evidence="9" id="KW-1185">Reference proteome</keyword>
<comment type="similarity">
    <text evidence="2">Belongs to the CD225/Dispanin family.</text>
</comment>
<feature type="transmembrane region" description="Helical" evidence="7">
    <location>
        <begin position="61"/>
        <end position="80"/>
    </location>
</feature>
<feature type="transmembrane region" description="Helical" evidence="7">
    <location>
        <begin position="107"/>
        <end position="140"/>
    </location>
</feature>
<evidence type="ECO:0008006" key="10">
    <source>
        <dbReference type="Google" id="ProtNLM"/>
    </source>
</evidence>
<evidence type="ECO:0000256" key="4">
    <source>
        <dbReference type="ARBA" id="ARBA00022989"/>
    </source>
</evidence>
<evidence type="ECO:0000256" key="1">
    <source>
        <dbReference type="ARBA" id="ARBA00004370"/>
    </source>
</evidence>
<protein>
    <recommendedName>
        <fullName evidence="10">Interferon-induced transmembrane protein</fullName>
    </recommendedName>
</protein>
<keyword evidence="3 7" id="KW-0812">Transmembrane</keyword>
<sequence length="143" mass="15237">MADSTEMQDVKVTSPAYPGYPPQQQPQQYGYPPAQTTVVPAPQVITVDRSGQGQGDVQDNMVIAIVSVFFCFILGIIAIVKANKAKEHLMRGDVDSARRDSRLARQLAIAGIAIGLGGVALLIFLFFILPLIGFGIVAASSGY</sequence>
<comment type="caution">
    <text evidence="8">The sequence shown here is derived from an EMBL/GenBank/DDBJ whole genome shotgun (WGS) entry which is preliminary data.</text>
</comment>
<dbReference type="InterPro" id="IPR007593">
    <property type="entry name" value="CD225/Dispanin_fam"/>
</dbReference>
<evidence type="ECO:0000256" key="6">
    <source>
        <dbReference type="SAM" id="MobiDB-lite"/>
    </source>
</evidence>
<dbReference type="PANTHER" id="PTHR14948">
    <property type="entry name" value="NG5"/>
    <property type="match status" value="1"/>
</dbReference>
<feature type="region of interest" description="Disordered" evidence="6">
    <location>
        <begin position="1"/>
        <end position="28"/>
    </location>
</feature>
<name>A0AAE0XRX7_9GAST</name>